<dbReference type="EMBL" id="JAAMPC010000009">
    <property type="protein sequence ID" value="KAG2291636.1"/>
    <property type="molecule type" value="Genomic_DNA"/>
</dbReference>
<dbReference type="Proteomes" id="UP000886595">
    <property type="component" value="Unassembled WGS sequence"/>
</dbReference>
<evidence type="ECO:0000313" key="1">
    <source>
        <dbReference type="EMBL" id="KAG2291636.1"/>
    </source>
</evidence>
<evidence type="ECO:0000313" key="2">
    <source>
        <dbReference type="Proteomes" id="UP000886595"/>
    </source>
</evidence>
<sequence length="75" mass="8496">MKHGYVDVTSKPTAPIRTARYVKNENPTATKKPTEPNNIIRTKKEQGFCVLVMYTISSYHMMASSISDMSISSRR</sequence>
<reference evidence="1 2" key="1">
    <citation type="submission" date="2020-02" db="EMBL/GenBank/DDBJ databases">
        <authorList>
            <person name="Ma Q."/>
            <person name="Huang Y."/>
            <person name="Song X."/>
            <person name="Pei D."/>
        </authorList>
    </citation>
    <scope>NUCLEOTIDE SEQUENCE [LARGE SCALE GENOMIC DNA]</scope>
    <source>
        <strain evidence="1">Sxm20200214</strain>
        <tissue evidence="1">Leaf</tissue>
    </source>
</reference>
<organism evidence="1 2">
    <name type="scientific">Brassica carinata</name>
    <name type="common">Ethiopian mustard</name>
    <name type="synonym">Abyssinian cabbage</name>
    <dbReference type="NCBI Taxonomy" id="52824"/>
    <lineage>
        <taxon>Eukaryota</taxon>
        <taxon>Viridiplantae</taxon>
        <taxon>Streptophyta</taxon>
        <taxon>Embryophyta</taxon>
        <taxon>Tracheophyta</taxon>
        <taxon>Spermatophyta</taxon>
        <taxon>Magnoliopsida</taxon>
        <taxon>eudicotyledons</taxon>
        <taxon>Gunneridae</taxon>
        <taxon>Pentapetalae</taxon>
        <taxon>rosids</taxon>
        <taxon>malvids</taxon>
        <taxon>Brassicales</taxon>
        <taxon>Brassicaceae</taxon>
        <taxon>Brassiceae</taxon>
        <taxon>Brassica</taxon>
    </lineage>
</organism>
<name>A0A8X7UX19_BRACI</name>
<keyword evidence="2" id="KW-1185">Reference proteome</keyword>
<gene>
    <name evidence="1" type="ORF">Bca52824_038305</name>
</gene>
<proteinExistence type="predicted"/>
<dbReference type="AlphaFoldDB" id="A0A8X7UX19"/>
<comment type="caution">
    <text evidence="1">The sequence shown here is derived from an EMBL/GenBank/DDBJ whole genome shotgun (WGS) entry which is preliminary data.</text>
</comment>
<accession>A0A8X7UX19</accession>
<protein>
    <submittedName>
        <fullName evidence="1">Uncharacterized protein</fullName>
    </submittedName>
</protein>